<evidence type="ECO:0000313" key="1">
    <source>
        <dbReference type="EMBL" id="MDC9032240.1"/>
    </source>
</evidence>
<accession>A0ABT5L9H5</accession>
<reference evidence="1 2" key="1">
    <citation type="journal article" date="2023" name="Plant">
        <title>Draft Genome Sequence Resource of CBPPT1, a 'Candidatus Phytoplasma trifolii'-Related Strain Associated with Potato Purple Top Disease in the Columbia Basin, U.S.A.</title>
        <authorList>
            <person name="Wei W."/>
            <person name="Shao J."/>
            <person name="Bottner-Parker K.D."/>
            <person name="Zhao Y."/>
        </authorList>
    </citation>
    <scope>NUCLEOTIDE SEQUENCE [LARGE SCALE GENOMIC DNA]</scope>
    <source>
        <strain evidence="1 2">CBPPT1</strain>
    </source>
</reference>
<keyword evidence="2" id="KW-1185">Reference proteome</keyword>
<dbReference type="RefSeq" id="WP_273585426.1">
    <property type="nucleotide sequence ID" value="NZ_JANHJP010000010.1"/>
</dbReference>
<protein>
    <submittedName>
        <fullName evidence="1">Uncharacterized protein</fullName>
    </submittedName>
</protein>
<dbReference type="Proteomes" id="UP001221763">
    <property type="component" value="Unassembled WGS sequence"/>
</dbReference>
<evidence type="ECO:0000313" key="2">
    <source>
        <dbReference type="Proteomes" id="UP001221763"/>
    </source>
</evidence>
<dbReference type="EMBL" id="JANHJP010000010">
    <property type="protein sequence ID" value="MDC9032240.1"/>
    <property type="molecule type" value="Genomic_DNA"/>
</dbReference>
<comment type="caution">
    <text evidence="1">The sequence shown here is derived from an EMBL/GenBank/DDBJ whole genome shotgun (WGS) entry which is preliminary data.</text>
</comment>
<proteinExistence type="predicted"/>
<organism evidence="1 2">
    <name type="scientific">Columbia Basin potato purple top phytoplasma</name>
    <dbReference type="NCBI Taxonomy" id="307134"/>
    <lineage>
        <taxon>Bacteria</taxon>
        <taxon>Bacillati</taxon>
        <taxon>Mycoplasmatota</taxon>
        <taxon>Mollicutes</taxon>
        <taxon>Acholeplasmatales</taxon>
        <taxon>Acholeplasmataceae</taxon>
        <taxon>Candidatus Phytoplasma</taxon>
        <taxon>16SrVI (Clover proliferation group)</taxon>
    </lineage>
</organism>
<sequence>MRILPYQLYPYAPDLALCALRKEFGMYDYCLNKNIKNQGMQPFLDMGRNYFNLSLNKWVFEMNKRNHYVNTFHSFYANNVSYKEIEINFFLILECCIQWEIKQFLPYNSNLSWYQIAFQKVNSNKIKNNLNFTIYKQLMVWYKDNFIQLNKKGLLKPKKLNMEFIISFFSDQFLK</sequence>
<name>A0ABT5L9H5_9MOLU</name>
<gene>
    <name evidence="1" type="ORF">M8044_000463</name>
</gene>